<comment type="caution">
    <text evidence="3">The sequence shown here is derived from an EMBL/GenBank/DDBJ whole genome shotgun (WGS) entry which is preliminary data.</text>
</comment>
<dbReference type="SUPFAM" id="SSF51430">
    <property type="entry name" value="NAD(P)-linked oxidoreductase"/>
    <property type="match status" value="1"/>
</dbReference>
<feature type="domain" description="NADP-dependent oxidoreductase" evidence="2">
    <location>
        <begin position="15"/>
        <end position="321"/>
    </location>
</feature>
<dbReference type="InterPro" id="IPR023210">
    <property type="entry name" value="NADP_OxRdtase_dom"/>
</dbReference>
<name>A0ABS5RZ69_9HYPH</name>
<dbReference type="Proteomes" id="UP001297272">
    <property type="component" value="Unassembled WGS sequence"/>
</dbReference>
<dbReference type="PANTHER" id="PTHR43364">
    <property type="entry name" value="NADH-SPECIFIC METHYLGLYOXAL REDUCTASE-RELATED"/>
    <property type="match status" value="1"/>
</dbReference>
<keyword evidence="1" id="KW-0560">Oxidoreductase</keyword>
<sequence>MKYNQLGRTGLFVSEICLGTMTFGEAGEGQWGKIAGVDQEGANALVERALAAGVNFIDTANVYSFGESERLLGQALLDLDVPRNEVVIATKVHGPMGDKPNQRGSSRGHIMDAVEESLENLQLDYVDLYQLHGTDPVTPIDETLRALDDLVSSGLVRYVGVSNWQAWRIAKALGISERKDIARFETVQAYYSIAGRDLEREIVPLMDEEKLGLMVWSPLAGGLLSGKYGPGAPNEGEGRRKTFDFPPVNTDKAWPIVAAMREIASKHGSDVATVALAYILAKPFVMSVIIGASRMDQLEQNLAAVDLKLDADDLGKLDEISKLSPEYPGWMLERQGAGRRPEPFKPES</sequence>
<dbReference type="EMBL" id="JAFMNX010000003">
    <property type="protein sequence ID" value="MBS9721514.1"/>
    <property type="molecule type" value="Genomic_DNA"/>
</dbReference>
<dbReference type="Gene3D" id="3.20.20.100">
    <property type="entry name" value="NADP-dependent oxidoreductase domain"/>
    <property type="match status" value="1"/>
</dbReference>
<evidence type="ECO:0000313" key="3">
    <source>
        <dbReference type="EMBL" id="MBS9721514.1"/>
    </source>
</evidence>
<protein>
    <submittedName>
        <fullName evidence="3">Aldo/keto reductase</fullName>
    </submittedName>
</protein>
<dbReference type="CDD" id="cd19091">
    <property type="entry name" value="AKR_PsAKR"/>
    <property type="match status" value="1"/>
</dbReference>
<reference evidence="3 4" key="1">
    <citation type="submission" date="2021-03" db="EMBL/GenBank/DDBJ databases">
        <title>Tianweitania aestuarii sp. nov., isolated from a tidal flat.</title>
        <authorList>
            <person name="Park S."/>
            <person name="Yoon J.-H."/>
        </authorList>
    </citation>
    <scope>NUCLEOTIDE SEQUENCE [LARGE SCALE GENOMIC DNA]</scope>
    <source>
        <strain evidence="3 4">BSSL-BM11</strain>
    </source>
</reference>
<dbReference type="InterPro" id="IPR050523">
    <property type="entry name" value="AKR_Detox_Biosynth"/>
</dbReference>
<dbReference type="PANTHER" id="PTHR43364:SF4">
    <property type="entry name" value="NAD(P)-LINKED OXIDOREDUCTASE SUPERFAMILY PROTEIN"/>
    <property type="match status" value="1"/>
</dbReference>
<evidence type="ECO:0000256" key="1">
    <source>
        <dbReference type="ARBA" id="ARBA00023002"/>
    </source>
</evidence>
<organism evidence="3 4">
    <name type="scientific">Tianweitania aestuarii</name>
    <dbReference type="NCBI Taxonomy" id="2814886"/>
    <lineage>
        <taxon>Bacteria</taxon>
        <taxon>Pseudomonadati</taxon>
        <taxon>Pseudomonadota</taxon>
        <taxon>Alphaproteobacteria</taxon>
        <taxon>Hyphomicrobiales</taxon>
        <taxon>Phyllobacteriaceae</taxon>
        <taxon>Tianweitania</taxon>
    </lineage>
</organism>
<dbReference type="Pfam" id="PF00248">
    <property type="entry name" value="Aldo_ket_red"/>
    <property type="match status" value="1"/>
</dbReference>
<gene>
    <name evidence="3" type="ORF">JYU29_12555</name>
</gene>
<evidence type="ECO:0000313" key="4">
    <source>
        <dbReference type="Proteomes" id="UP001297272"/>
    </source>
</evidence>
<proteinExistence type="predicted"/>
<dbReference type="InterPro" id="IPR036812">
    <property type="entry name" value="NAD(P)_OxRdtase_dom_sf"/>
</dbReference>
<keyword evidence="4" id="KW-1185">Reference proteome</keyword>
<evidence type="ECO:0000259" key="2">
    <source>
        <dbReference type="Pfam" id="PF00248"/>
    </source>
</evidence>
<accession>A0ABS5RZ69</accession>
<dbReference type="RefSeq" id="WP_213985167.1">
    <property type="nucleotide sequence ID" value="NZ_JAFMNX010000003.1"/>
</dbReference>